<feature type="transmembrane region" description="Helical" evidence="6">
    <location>
        <begin position="345"/>
        <end position="367"/>
    </location>
</feature>
<accession>A0AAD5LEB1</accession>
<dbReference type="GO" id="GO:0015297">
    <property type="term" value="F:antiporter activity"/>
    <property type="evidence" value="ECO:0007669"/>
    <property type="project" value="InterPro"/>
</dbReference>
<name>A0AAD5LEB1_PYTIN</name>
<evidence type="ECO:0000256" key="4">
    <source>
        <dbReference type="ARBA" id="ARBA00022989"/>
    </source>
</evidence>
<dbReference type="GO" id="GO:0042910">
    <property type="term" value="F:xenobiotic transmembrane transporter activity"/>
    <property type="evidence" value="ECO:0007669"/>
    <property type="project" value="InterPro"/>
</dbReference>
<feature type="transmembrane region" description="Helical" evidence="6">
    <location>
        <begin position="121"/>
        <end position="139"/>
    </location>
</feature>
<feature type="transmembrane region" description="Helical" evidence="6">
    <location>
        <begin position="445"/>
        <end position="464"/>
    </location>
</feature>
<dbReference type="GO" id="GO:0016020">
    <property type="term" value="C:membrane"/>
    <property type="evidence" value="ECO:0007669"/>
    <property type="project" value="UniProtKB-SubCell"/>
</dbReference>
<keyword evidence="4 6" id="KW-1133">Transmembrane helix</keyword>
<dbReference type="Proteomes" id="UP001209570">
    <property type="component" value="Unassembled WGS sequence"/>
</dbReference>
<evidence type="ECO:0000313" key="8">
    <source>
        <dbReference type="Proteomes" id="UP001209570"/>
    </source>
</evidence>
<dbReference type="GO" id="GO:1990961">
    <property type="term" value="P:xenobiotic detoxification by transmembrane export across the plasma membrane"/>
    <property type="evidence" value="ECO:0007669"/>
    <property type="project" value="InterPro"/>
</dbReference>
<keyword evidence="8" id="KW-1185">Reference proteome</keyword>
<protein>
    <recommendedName>
        <fullName evidence="9">Multidrug/Oligosaccharidyl-lipid/Polysaccharide (MOP) Flippase Superfamily</fullName>
    </recommendedName>
</protein>
<dbReference type="InterPro" id="IPR045069">
    <property type="entry name" value="MATE_euk"/>
</dbReference>
<comment type="caution">
    <text evidence="7">The sequence shown here is derived from an EMBL/GenBank/DDBJ whole genome shotgun (WGS) entry which is preliminary data.</text>
</comment>
<evidence type="ECO:0000256" key="2">
    <source>
        <dbReference type="ARBA" id="ARBA00010199"/>
    </source>
</evidence>
<comment type="similarity">
    <text evidence="2">Belongs to the multi antimicrobial extrusion (MATE) (TC 2.A.66.1) family.</text>
</comment>
<reference evidence="7" key="1">
    <citation type="submission" date="2021-12" db="EMBL/GenBank/DDBJ databases">
        <title>Prjna785345.</title>
        <authorList>
            <person name="Rujirawat T."/>
            <person name="Krajaejun T."/>
        </authorList>
    </citation>
    <scope>NUCLEOTIDE SEQUENCE</scope>
    <source>
        <strain evidence="7">Pi057C3</strain>
    </source>
</reference>
<dbReference type="Pfam" id="PF01554">
    <property type="entry name" value="MatE"/>
    <property type="match status" value="1"/>
</dbReference>
<dbReference type="NCBIfam" id="TIGR00797">
    <property type="entry name" value="matE"/>
    <property type="match status" value="1"/>
</dbReference>
<feature type="transmembrane region" description="Helical" evidence="6">
    <location>
        <begin position="304"/>
        <end position="325"/>
    </location>
</feature>
<organism evidence="7 8">
    <name type="scientific">Pythium insidiosum</name>
    <name type="common">Pythiosis disease agent</name>
    <dbReference type="NCBI Taxonomy" id="114742"/>
    <lineage>
        <taxon>Eukaryota</taxon>
        <taxon>Sar</taxon>
        <taxon>Stramenopiles</taxon>
        <taxon>Oomycota</taxon>
        <taxon>Peronosporomycetes</taxon>
        <taxon>Pythiales</taxon>
        <taxon>Pythiaceae</taxon>
        <taxon>Pythium</taxon>
    </lineage>
</organism>
<evidence type="ECO:0000256" key="1">
    <source>
        <dbReference type="ARBA" id="ARBA00004141"/>
    </source>
</evidence>
<feature type="transmembrane region" description="Helical" evidence="6">
    <location>
        <begin position="272"/>
        <end position="292"/>
    </location>
</feature>
<proteinExistence type="inferred from homology"/>
<dbReference type="AlphaFoldDB" id="A0AAD5LEB1"/>
<dbReference type="CDD" id="cd13132">
    <property type="entry name" value="MATE_eukaryotic"/>
    <property type="match status" value="1"/>
</dbReference>
<evidence type="ECO:0000256" key="6">
    <source>
        <dbReference type="SAM" id="Phobius"/>
    </source>
</evidence>
<feature type="transmembrane region" description="Helical" evidence="6">
    <location>
        <begin position="414"/>
        <end position="433"/>
    </location>
</feature>
<dbReference type="InterPro" id="IPR002528">
    <property type="entry name" value="MATE_fam"/>
</dbReference>
<evidence type="ECO:0000256" key="5">
    <source>
        <dbReference type="ARBA" id="ARBA00023136"/>
    </source>
</evidence>
<feature type="transmembrane region" description="Helical" evidence="6">
    <location>
        <begin position="217"/>
        <end position="239"/>
    </location>
</feature>
<gene>
    <name evidence="7" type="ORF">P43SY_001182</name>
</gene>
<evidence type="ECO:0000256" key="3">
    <source>
        <dbReference type="ARBA" id="ARBA00022692"/>
    </source>
</evidence>
<keyword evidence="5 6" id="KW-0472">Membrane</keyword>
<evidence type="ECO:0000313" key="7">
    <source>
        <dbReference type="EMBL" id="KAJ0398092.1"/>
    </source>
</evidence>
<sequence length="482" mass="51935">MTAVSAVARERSPLLDAPCADGRASIAVEMPQEPRLKCAPGLRDVLLEVHELSTLALPVVVTTVFEYLPGTTATILAGHLDSPLQKEFIDAATLSTMFTNMTAYTVVFGLSSALDTLCSQALIVVSIALAPILLVNYHTAAILEWLGQDPLLSRLAGDFSRYNLVGLPCAFLYDGVRRVLQAQGELQATVVIAMLSNVVQIGAGLVLAYVLDWGFAGIALSRALGNVSLPLMLLAYFWWRPQRLASWWRRGWDLRQAWAHVGLFLRLGTPSMLMQVLLIWAFEALSLLAGVLPDRVVAVSAHSIVMSVMYIVYMVFVGVSVAANIRVGNLLGAGDWRLARLASRLAIRLSLALGVALGAAVWAASAVIPPAFVDDPDTIALATQALVAWAPFELAEALNCVMQGVFKGAAMRDTAAWTNALSFYAVGLPLAYVLAFPGGGGVEGLWVGLGVGVFASFGALFLLFRRWRWRELAAEARDRTQR</sequence>
<comment type="subcellular location">
    <subcellularLocation>
        <location evidence="1">Membrane</location>
        <topology evidence="1">Multi-pass membrane protein</topology>
    </subcellularLocation>
</comment>
<dbReference type="PANTHER" id="PTHR11206">
    <property type="entry name" value="MULTIDRUG RESISTANCE PROTEIN"/>
    <property type="match status" value="1"/>
</dbReference>
<keyword evidence="3 6" id="KW-0812">Transmembrane</keyword>
<feature type="transmembrane region" description="Helical" evidence="6">
    <location>
        <begin position="379"/>
        <end position="402"/>
    </location>
</feature>
<evidence type="ECO:0008006" key="9">
    <source>
        <dbReference type="Google" id="ProtNLM"/>
    </source>
</evidence>
<dbReference type="EMBL" id="JAKCXM010000228">
    <property type="protein sequence ID" value="KAJ0398092.1"/>
    <property type="molecule type" value="Genomic_DNA"/>
</dbReference>